<keyword evidence="4" id="KW-1003">Cell membrane</keyword>
<dbReference type="Proteomes" id="UP000427071">
    <property type="component" value="Chromosome"/>
</dbReference>
<name>A0A6B8VS43_9CORY</name>
<evidence type="ECO:0000256" key="2">
    <source>
        <dbReference type="ARBA" id="ARBA00008622"/>
    </source>
</evidence>
<evidence type="ECO:0000259" key="13">
    <source>
        <dbReference type="Pfam" id="PF01292"/>
    </source>
</evidence>
<dbReference type="InterPro" id="IPR000516">
    <property type="entry name" value="Ni-dep_Hydgase_cyt-B"/>
</dbReference>
<dbReference type="GO" id="GO:0005506">
    <property type="term" value="F:iron ion binding"/>
    <property type="evidence" value="ECO:0007669"/>
    <property type="project" value="InterPro"/>
</dbReference>
<feature type="transmembrane region" description="Helical" evidence="12">
    <location>
        <begin position="206"/>
        <end position="231"/>
    </location>
</feature>
<dbReference type="NCBIfam" id="TIGR02125">
    <property type="entry name" value="CytB-hydogenase"/>
    <property type="match status" value="1"/>
</dbReference>
<evidence type="ECO:0000256" key="12">
    <source>
        <dbReference type="SAM" id="Phobius"/>
    </source>
</evidence>
<feature type="transmembrane region" description="Helical" evidence="12">
    <location>
        <begin position="169"/>
        <end position="186"/>
    </location>
</feature>
<evidence type="ECO:0000256" key="8">
    <source>
        <dbReference type="ARBA" id="ARBA00022982"/>
    </source>
</evidence>
<organism evidence="14 15">
    <name type="scientific">Corynebacterium kalinowskii</name>
    <dbReference type="NCBI Taxonomy" id="2675216"/>
    <lineage>
        <taxon>Bacteria</taxon>
        <taxon>Bacillati</taxon>
        <taxon>Actinomycetota</taxon>
        <taxon>Actinomycetes</taxon>
        <taxon>Mycobacteriales</taxon>
        <taxon>Corynebacteriaceae</taxon>
        <taxon>Corynebacterium</taxon>
    </lineage>
</organism>
<dbReference type="EMBL" id="CP046452">
    <property type="protein sequence ID" value="QGU02711.1"/>
    <property type="molecule type" value="Genomic_DNA"/>
</dbReference>
<protein>
    <submittedName>
        <fullName evidence="14">Ni/Fe-hydrogenase 1 B-type cytochrome subunit</fullName>
    </submittedName>
</protein>
<keyword evidence="15" id="KW-1185">Reference proteome</keyword>
<evidence type="ECO:0000256" key="3">
    <source>
        <dbReference type="ARBA" id="ARBA00022448"/>
    </source>
</evidence>
<feature type="domain" description="Cytochrome b561 bacterial/Ni-hydrogenase" evidence="13">
    <location>
        <begin position="160"/>
        <end position="365"/>
    </location>
</feature>
<dbReference type="PANTHER" id="PTHR30485">
    <property type="entry name" value="NI/FE-HYDROGENASE 1 B-TYPE CYTOCHROME SUBUNIT"/>
    <property type="match status" value="1"/>
</dbReference>
<evidence type="ECO:0000313" key="15">
    <source>
        <dbReference type="Proteomes" id="UP000427071"/>
    </source>
</evidence>
<accession>A0A6B8VS43</accession>
<keyword evidence="5" id="KW-0349">Heme</keyword>
<evidence type="ECO:0000256" key="5">
    <source>
        <dbReference type="ARBA" id="ARBA00022617"/>
    </source>
</evidence>
<dbReference type="InterPro" id="IPR016174">
    <property type="entry name" value="Di-haem_cyt_TM"/>
</dbReference>
<keyword evidence="6 12" id="KW-0812">Transmembrane</keyword>
<evidence type="ECO:0000256" key="10">
    <source>
        <dbReference type="ARBA" id="ARBA00023004"/>
    </source>
</evidence>
<dbReference type="InterPro" id="IPR011577">
    <property type="entry name" value="Cyt_b561_bac/Ni-Hgenase"/>
</dbReference>
<feature type="transmembrane region" description="Helical" evidence="12">
    <location>
        <begin position="280"/>
        <end position="303"/>
    </location>
</feature>
<feature type="transmembrane region" description="Helical" evidence="12">
    <location>
        <begin position="323"/>
        <end position="348"/>
    </location>
</feature>
<keyword evidence="10" id="KW-0408">Iron</keyword>
<dbReference type="KEGG" id="ckw:CKALI_09280"/>
<dbReference type="PRINTS" id="PR00161">
    <property type="entry name" value="NIHGNASECYTB"/>
</dbReference>
<dbReference type="PANTHER" id="PTHR30485:SF0">
    <property type="entry name" value="NI_FE-HYDROGENASE 1 B-TYPE CYTOCHROME SUBUNIT-RELATED"/>
    <property type="match status" value="1"/>
</dbReference>
<gene>
    <name evidence="14" type="primary">hyaC</name>
    <name evidence="14" type="ORF">CKALI_09280</name>
</gene>
<keyword evidence="9 12" id="KW-1133">Transmembrane helix</keyword>
<dbReference type="RefSeq" id="WP_231580453.1">
    <property type="nucleotide sequence ID" value="NZ_CP046452.1"/>
</dbReference>
<sequence length="384" mass="43672">MTALKEIRIAQVYSAGKYTPDEILRFAAASRAGTTDPVEMALQREAGTVVADEYVPVTDNGRFSLASISEGRGKQLVMRGETKTILDKASMERTKKRDFMDNFEAARILGHRIMTVAVADVDPIGQKSQYYVEGFVAMGVDKPEEHGHEGNNQWVRVHLWSKSLRFQHWMNVFLIVVMSLTGYYIMDPFFGGQPTDPGTAGYLMGYIRFAHFVAGFAWVAMGVWRLSLWLFSQYRQLRWRSLWPFDSKRDVDGLVDTILYYCFIKKEHPTYLAHNPLQQLAYTAIYVLCIVQLITGLALFGLYDQTSWFWGLISMPVHWLGIPMVRLIHAALMFILWAFVVIHVYLAVRADNQETLGGVSSMINGGVWVRKGTLPRDAHRIGKV</sequence>
<dbReference type="GO" id="GO:0020037">
    <property type="term" value="F:heme binding"/>
    <property type="evidence" value="ECO:0007669"/>
    <property type="project" value="TreeGrafter"/>
</dbReference>
<keyword evidence="8" id="KW-0249">Electron transport</keyword>
<evidence type="ECO:0000256" key="11">
    <source>
        <dbReference type="ARBA" id="ARBA00023136"/>
    </source>
</evidence>
<dbReference type="AlphaFoldDB" id="A0A6B8VS43"/>
<evidence type="ECO:0000256" key="7">
    <source>
        <dbReference type="ARBA" id="ARBA00022723"/>
    </source>
</evidence>
<evidence type="ECO:0000256" key="4">
    <source>
        <dbReference type="ARBA" id="ARBA00022475"/>
    </source>
</evidence>
<evidence type="ECO:0000256" key="1">
    <source>
        <dbReference type="ARBA" id="ARBA00004651"/>
    </source>
</evidence>
<keyword evidence="7" id="KW-0479">Metal-binding</keyword>
<proteinExistence type="inferred from homology"/>
<dbReference type="GO" id="GO:0009055">
    <property type="term" value="F:electron transfer activity"/>
    <property type="evidence" value="ECO:0007669"/>
    <property type="project" value="InterPro"/>
</dbReference>
<dbReference type="SUPFAM" id="SSF81342">
    <property type="entry name" value="Transmembrane di-heme cytochromes"/>
    <property type="match status" value="1"/>
</dbReference>
<evidence type="ECO:0000256" key="6">
    <source>
        <dbReference type="ARBA" id="ARBA00022692"/>
    </source>
</evidence>
<dbReference type="Pfam" id="PF01292">
    <property type="entry name" value="Ni_hydr_CYTB"/>
    <property type="match status" value="1"/>
</dbReference>
<evidence type="ECO:0000256" key="9">
    <source>
        <dbReference type="ARBA" id="ARBA00022989"/>
    </source>
</evidence>
<keyword evidence="11 12" id="KW-0472">Membrane</keyword>
<comment type="similarity">
    <text evidence="2">Belongs to the HupC/HyaC/HydC family.</text>
</comment>
<dbReference type="Gene3D" id="1.20.950.20">
    <property type="entry name" value="Transmembrane di-heme cytochromes, Chain C"/>
    <property type="match status" value="1"/>
</dbReference>
<dbReference type="InterPro" id="IPR051542">
    <property type="entry name" value="Hydrogenase_cytochrome"/>
</dbReference>
<keyword evidence="3" id="KW-0813">Transport</keyword>
<dbReference type="GO" id="GO:0022904">
    <property type="term" value="P:respiratory electron transport chain"/>
    <property type="evidence" value="ECO:0007669"/>
    <property type="project" value="InterPro"/>
</dbReference>
<evidence type="ECO:0000313" key="14">
    <source>
        <dbReference type="EMBL" id="QGU02711.1"/>
    </source>
</evidence>
<reference evidence="15" key="1">
    <citation type="submission" date="2019-11" db="EMBL/GenBank/DDBJ databases">
        <title>Complete genome sequence of Corynebacterium kalinowskii 1959, a novel Corynebacterium species isolated from soil of a small paddock in Vilsendorf, Germany.</title>
        <authorList>
            <person name="Schaffert L."/>
            <person name="Ruwe M."/>
            <person name="Milse J."/>
            <person name="Hanuschka K."/>
            <person name="Ortseifen V."/>
            <person name="Droste J."/>
            <person name="Brandt D."/>
            <person name="Schlueter L."/>
            <person name="Kutter Y."/>
            <person name="Vinke S."/>
            <person name="Viehoefer P."/>
            <person name="Jacob L."/>
            <person name="Luebke N.-C."/>
            <person name="Schulte-Berndt E."/>
            <person name="Hain C."/>
            <person name="Linder M."/>
            <person name="Schmidt P."/>
            <person name="Wollenschlaeger L."/>
            <person name="Luttermann T."/>
            <person name="Thieme E."/>
            <person name="Hassa J."/>
            <person name="Haak M."/>
            <person name="Wittchen M."/>
            <person name="Mentz A."/>
            <person name="Persicke M."/>
            <person name="Busche T."/>
            <person name="Ruckert C."/>
        </authorList>
    </citation>
    <scope>NUCLEOTIDE SEQUENCE [LARGE SCALE GENOMIC DNA]</scope>
    <source>
        <strain evidence="15">1959</strain>
    </source>
</reference>
<comment type="subcellular location">
    <subcellularLocation>
        <location evidence="1">Cell membrane</location>
        <topology evidence="1">Multi-pass membrane protein</topology>
    </subcellularLocation>
</comment>
<dbReference type="GO" id="GO:0005886">
    <property type="term" value="C:plasma membrane"/>
    <property type="evidence" value="ECO:0007669"/>
    <property type="project" value="UniProtKB-SubCell"/>
</dbReference>